<keyword evidence="2" id="KW-1185">Reference proteome</keyword>
<name>A0ACC0VDU8_9HYPO</name>
<protein>
    <submittedName>
        <fullName evidence="1">Uncharacterized protein</fullName>
    </submittedName>
</protein>
<evidence type="ECO:0000313" key="2">
    <source>
        <dbReference type="Proteomes" id="UP001163324"/>
    </source>
</evidence>
<proteinExistence type="predicted"/>
<accession>A0ACC0VDU8</accession>
<gene>
    <name evidence="1" type="ORF">N3K66_000586</name>
</gene>
<organism evidence="1 2">
    <name type="scientific">Trichothecium roseum</name>
    <dbReference type="NCBI Taxonomy" id="47278"/>
    <lineage>
        <taxon>Eukaryota</taxon>
        <taxon>Fungi</taxon>
        <taxon>Dikarya</taxon>
        <taxon>Ascomycota</taxon>
        <taxon>Pezizomycotina</taxon>
        <taxon>Sordariomycetes</taxon>
        <taxon>Hypocreomycetidae</taxon>
        <taxon>Hypocreales</taxon>
        <taxon>Hypocreales incertae sedis</taxon>
        <taxon>Trichothecium</taxon>
    </lineage>
</organism>
<sequence length="296" mass="31175">MSSKIPPLLEPYLALPPEAALVLVTNVLGASSNWLVLRFLYSYLRGLAAPAPAPSGFDGGGTRENDVGVVLVSFMRDGRFWRDGAGRMGLDLDAMGRNGRFAFVDGLAGLFTGRDGSGNSDGDRGKDTVLTSSRVEDVRRAVGAALGSLRAGRKVLVVDQADVWLAASGDDVPGSAVSDDFLLPLRELAHSTVLTMAADDPLVSAQSTSLETEHAALVLGQAHAADLVVALRMLDTGAARDVSGVVRVTAGHQGYHYHQHHDGRDGSRDGGRDEGGREFLYHVAGDGGVRVFERGT</sequence>
<reference evidence="1" key="1">
    <citation type="submission" date="2022-10" db="EMBL/GenBank/DDBJ databases">
        <title>Complete Genome of Trichothecium roseum strain YXFP-22015, a Plant Pathogen Isolated from Citrus.</title>
        <authorList>
            <person name="Wang Y."/>
            <person name="Zhu L."/>
        </authorList>
    </citation>
    <scope>NUCLEOTIDE SEQUENCE</scope>
    <source>
        <strain evidence="1">YXFP-22015</strain>
    </source>
</reference>
<dbReference type="EMBL" id="CM047940">
    <property type="protein sequence ID" value="KAI9904057.1"/>
    <property type="molecule type" value="Genomic_DNA"/>
</dbReference>
<dbReference type="Proteomes" id="UP001163324">
    <property type="component" value="Chromosome 1"/>
</dbReference>
<comment type="caution">
    <text evidence="1">The sequence shown here is derived from an EMBL/GenBank/DDBJ whole genome shotgun (WGS) entry which is preliminary data.</text>
</comment>
<evidence type="ECO:0000313" key="1">
    <source>
        <dbReference type="EMBL" id="KAI9904057.1"/>
    </source>
</evidence>